<evidence type="ECO:0000256" key="6">
    <source>
        <dbReference type="ARBA" id="ARBA00037968"/>
    </source>
</evidence>
<sequence length="504" mass="56340">MAKTQEITSIQPVDTIVQEKNIASGDVDEALKFLRDGGISSNVEINEKALLRKIDWMMMPLMFSVYFLQYMDKTLISYASIMGLIEDTGMVGNDFSYLATAFYVSFFFCELPHAYMIQRFPTAKYLGIMVICWGICVTMNSVCKNYASVVALRVLLGIFESASAPSLILLTGMWYKRSEQPGRLGVWYQGTSIAPAIASLVAYGLLHYNNDRSFKSWQLLFLIFGLITIVAGILVFFFIPDTPMKSRLTHDEKLYAIERIRENQTGIENKHLKPKQIWEILCDSHTWMISLIIITSNIPNGAVSSFSSIIIENFGYTNAQTLLLNLPGCAIAFVSVYFGCWWGGRYNSRGPAIIALVIPTLLGGALMAWLPAGDKAGLLAGSFLINTVGASLPLLYSWSSGNYAGHTKKVTMNAITLMSFCVGNIIGPLTFRDSDAPQYIPAKITIVAILAVCMVATGLLDLMYMLENKRRDQRAQNLRPEDEIRDIEFMDLTDKENPHFRYCL</sequence>
<feature type="transmembrane region" description="Helical" evidence="7">
    <location>
        <begin position="66"/>
        <end position="85"/>
    </location>
</feature>
<feature type="transmembrane region" description="Helical" evidence="7">
    <location>
        <begin position="443"/>
        <end position="464"/>
    </location>
</feature>
<dbReference type="PANTHER" id="PTHR43791:SF40">
    <property type="entry name" value="THIAMINE PATHWAY TRANSPORTER THI73"/>
    <property type="match status" value="1"/>
</dbReference>
<evidence type="ECO:0000256" key="7">
    <source>
        <dbReference type="SAM" id="Phobius"/>
    </source>
</evidence>
<reference evidence="9" key="1">
    <citation type="journal article" date="2020" name="Stud. Mycol.">
        <title>101 Dothideomycetes genomes: a test case for predicting lifestyles and emergence of pathogens.</title>
        <authorList>
            <person name="Haridas S."/>
            <person name="Albert R."/>
            <person name="Binder M."/>
            <person name="Bloem J."/>
            <person name="Labutti K."/>
            <person name="Salamov A."/>
            <person name="Andreopoulos B."/>
            <person name="Baker S."/>
            <person name="Barry K."/>
            <person name="Bills G."/>
            <person name="Bluhm B."/>
            <person name="Cannon C."/>
            <person name="Castanera R."/>
            <person name="Culley D."/>
            <person name="Daum C."/>
            <person name="Ezra D."/>
            <person name="Gonzalez J."/>
            <person name="Henrissat B."/>
            <person name="Kuo A."/>
            <person name="Liang C."/>
            <person name="Lipzen A."/>
            <person name="Lutzoni F."/>
            <person name="Magnuson J."/>
            <person name="Mondo S."/>
            <person name="Nolan M."/>
            <person name="Ohm R."/>
            <person name="Pangilinan J."/>
            <person name="Park H.-J."/>
            <person name="Ramirez L."/>
            <person name="Alfaro M."/>
            <person name="Sun H."/>
            <person name="Tritt A."/>
            <person name="Yoshinaga Y."/>
            <person name="Zwiers L.-H."/>
            <person name="Turgeon B."/>
            <person name="Goodwin S."/>
            <person name="Spatafora J."/>
            <person name="Crous P."/>
            <person name="Grigoriev I."/>
        </authorList>
    </citation>
    <scope>NUCLEOTIDE SEQUENCE</scope>
    <source>
        <strain evidence="9">CBS 133067</strain>
    </source>
</reference>
<dbReference type="InterPro" id="IPR020846">
    <property type="entry name" value="MFS_dom"/>
</dbReference>
<feature type="transmembrane region" description="Helical" evidence="7">
    <location>
        <begin position="97"/>
        <end position="117"/>
    </location>
</feature>
<dbReference type="AlphaFoldDB" id="A0A9P4MCK3"/>
<dbReference type="Gene3D" id="1.20.1250.20">
    <property type="entry name" value="MFS general substrate transporter like domains"/>
    <property type="match status" value="2"/>
</dbReference>
<dbReference type="SUPFAM" id="SSF103473">
    <property type="entry name" value="MFS general substrate transporter"/>
    <property type="match status" value="1"/>
</dbReference>
<dbReference type="PROSITE" id="PS50850">
    <property type="entry name" value="MFS"/>
    <property type="match status" value="1"/>
</dbReference>
<feature type="transmembrane region" description="Helical" evidence="7">
    <location>
        <begin position="123"/>
        <end position="142"/>
    </location>
</feature>
<evidence type="ECO:0000313" key="9">
    <source>
        <dbReference type="EMBL" id="KAF2102537.1"/>
    </source>
</evidence>
<feature type="transmembrane region" description="Helical" evidence="7">
    <location>
        <begin position="154"/>
        <end position="175"/>
    </location>
</feature>
<evidence type="ECO:0000256" key="2">
    <source>
        <dbReference type="ARBA" id="ARBA00022448"/>
    </source>
</evidence>
<evidence type="ECO:0000313" key="10">
    <source>
        <dbReference type="Proteomes" id="UP000799772"/>
    </source>
</evidence>
<dbReference type="InterPro" id="IPR036259">
    <property type="entry name" value="MFS_trans_sf"/>
</dbReference>
<feature type="transmembrane region" description="Helical" evidence="7">
    <location>
        <begin position="218"/>
        <end position="239"/>
    </location>
</feature>
<keyword evidence="4 7" id="KW-1133">Transmembrane helix</keyword>
<evidence type="ECO:0000256" key="3">
    <source>
        <dbReference type="ARBA" id="ARBA00022692"/>
    </source>
</evidence>
<evidence type="ECO:0000256" key="1">
    <source>
        <dbReference type="ARBA" id="ARBA00004141"/>
    </source>
</evidence>
<gene>
    <name evidence="9" type="ORF">NA57DRAFT_71527</name>
</gene>
<dbReference type="Pfam" id="PF07690">
    <property type="entry name" value="MFS_1"/>
    <property type="match status" value="1"/>
</dbReference>
<dbReference type="InterPro" id="IPR011701">
    <property type="entry name" value="MFS"/>
</dbReference>
<dbReference type="GO" id="GO:0022857">
    <property type="term" value="F:transmembrane transporter activity"/>
    <property type="evidence" value="ECO:0007669"/>
    <property type="project" value="InterPro"/>
</dbReference>
<evidence type="ECO:0000256" key="4">
    <source>
        <dbReference type="ARBA" id="ARBA00022989"/>
    </source>
</evidence>
<dbReference type="OrthoDB" id="6730379at2759"/>
<proteinExistence type="inferred from homology"/>
<comment type="similarity">
    <text evidence="6">Belongs to the major facilitator superfamily. Allantoate permease family.</text>
</comment>
<dbReference type="PANTHER" id="PTHR43791">
    <property type="entry name" value="PERMEASE-RELATED"/>
    <property type="match status" value="1"/>
</dbReference>
<feature type="transmembrane region" description="Helical" evidence="7">
    <location>
        <begin position="322"/>
        <end position="340"/>
    </location>
</feature>
<feature type="transmembrane region" description="Helical" evidence="7">
    <location>
        <begin position="410"/>
        <end position="431"/>
    </location>
</feature>
<comment type="subcellular location">
    <subcellularLocation>
        <location evidence="1">Membrane</location>
        <topology evidence="1">Multi-pass membrane protein</topology>
    </subcellularLocation>
</comment>
<dbReference type="GO" id="GO:0016020">
    <property type="term" value="C:membrane"/>
    <property type="evidence" value="ECO:0007669"/>
    <property type="project" value="UniProtKB-SubCell"/>
</dbReference>
<evidence type="ECO:0000259" key="8">
    <source>
        <dbReference type="PROSITE" id="PS50850"/>
    </source>
</evidence>
<comment type="caution">
    <text evidence="9">The sequence shown here is derived from an EMBL/GenBank/DDBJ whole genome shotgun (WGS) entry which is preliminary data.</text>
</comment>
<accession>A0A9P4MCK3</accession>
<dbReference type="FunFam" id="1.20.1250.20:FF:000064">
    <property type="entry name" value="MFS allantoate transporter"/>
    <property type="match status" value="1"/>
</dbReference>
<feature type="transmembrane region" description="Helical" evidence="7">
    <location>
        <begin position="352"/>
        <end position="370"/>
    </location>
</feature>
<feature type="transmembrane region" description="Helical" evidence="7">
    <location>
        <begin position="187"/>
        <end position="206"/>
    </location>
</feature>
<dbReference type="CDD" id="cd17327">
    <property type="entry name" value="MFS_FEN2_like"/>
    <property type="match status" value="1"/>
</dbReference>
<keyword evidence="2" id="KW-0813">Transport</keyword>
<dbReference type="Proteomes" id="UP000799772">
    <property type="component" value="Unassembled WGS sequence"/>
</dbReference>
<keyword evidence="5 7" id="KW-0472">Membrane</keyword>
<name>A0A9P4MCK3_9PEZI</name>
<keyword evidence="3 7" id="KW-0812">Transmembrane</keyword>
<feature type="transmembrane region" description="Helical" evidence="7">
    <location>
        <begin position="376"/>
        <end position="398"/>
    </location>
</feature>
<keyword evidence="10" id="KW-1185">Reference proteome</keyword>
<feature type="domain" description="Major facilitator superfamily (MFS) profile" evidence="8">
    <location>
        <begin position="58"/>
        <end position="469"/>
    </location>
</feature>
<evidence type="ECO:0000256" key="5">
    <source>
        <dbReference type="ARBA" id="ARBA00023136"/>
    </source>
</evidence>
<protein>
    <submittedName>
        <fullName evidence="9">MFS general substrate transporter</fullName>
    </submittedName>
</protein>
<organism evidence="9 10">
    <name type="scientific">Rhizodiscina lignyota</name>
    <dbReference type="NCBI Taxonomy" id="1504668"/>
    <lineage>
        <taxon>Eukaryota</taxon>
        <taxon>Fungi</taxon>
        <taxon>Dikarya</taxon>
        <taxon>Ascomycota</taxon>
        <taxon>Pezizomycotina</taxon>
        <taxon>Dothideomycetes</taxon>
        <taxon>Pleosporomycetidae</taxon>
        <taxon>Aulographales</taxon>
        <taxon>Rhizodiscinaceae</taxon>
        <taxon>Rhizodiscina</taxon>
    </lineage>
</organism>
<dbReference type="EMBL" id="ML978122">
    <property type="protein sequence ID" value="KAF2102537.1"/>
    <property type="molecule type" value="Genomic_DNA"/>
</dbReference>